<dbReference type="Proteomes" id="UP000800094">
    <property type="component" value="Unassembled WGS sequence"/>
</dbReference>
<dbReference type="PRINTS" id="PR00160">
    <property type="entry name" value="GLUTAREDOXIN"/>
</dbReference>
<dbReference type="InterPro" id="IPR036249">
    <property type="entry name" value="Thioredoxin-like_sf"/>
</dbReference>
<keyword evidence="3" id="KW-1185">Reference proteome</keyword>
<dbReference type="GO" id="GO:0000324">
    <property type="term" value="C:fungal-type vacuole"/>
    <property type="evidence" value="ECO:0007669"/>
    <property type="project" value="TreeGrafter"/>
</dbReference>
<dbReference type="Pfam" id="PF00462">
    <property type="entry name" value="Glutaredoxin"/>
    <property type="match status" value="1"/>
</dbReference>
<evidence type="ECO:0000313" key="3">
    <source>
        <dbReference type="Proteomes" id="UP000800094"/>
    </source>
</evidence>
<dbReference type="GO" id="GO:0015038">
    <property type="term" value="F:glutathione disulfide oxidoreductase activity"/>
    <property type="evidence" value="ECO:0007669"/>
    <property type="project" value="TreeGrafter"/>
</dbReference>
<protein>
    <submittedName>
        <fullName evidence="2">Glutaredoxin</fullName>
    </submittedName>
</protein>
<dbReference type="PANTHER" id="PTHR45694">
    <property type="entry name" value="GLUTAREDOXIN 2"/>
    <property type="match status" value="1"/>
</dbReference>
<accession>A0A6A6IF92</accession>
<dbReference type="EMBL" id="ML987195">
    <property type="protein sequence ID" value="KAF2248867.1"/>
    <property type="molecule type" value="Genomic_DNA"/>
</dbReference>
<feature type="domain" description="Glutaredoxin" evidence="1">
    <location>
        <begin position="155"/>
        <end position="219"/>
    </location>
</feature>
<dbReference type="Gene3D" id="3.40.30.10">
    <property type="entry name" value="Glutaredoxin"/>
    <property type="match status" value="1"/>
</dbReference>
<dbReference type="SUPFAM" id="SSF52833">
    <property type="entry name" value="Thioredoxin-like"/>
    <property type="match status" value="1"/>
</dbReference>
<dbReference type="RefSeq" id="XP_033683871.1">
    <property type="nucleotide sequence ID" value="XM_033821875.1"/>
</dbReference>
<dbReference type="OrthoDB" id="423313at2759"/>
<reference evidence="2" key="1">
    <citation type="journal article" date="2020" name="Stud. Mycol.">
        <title>101 Dothideomycetes genomes: a test case for predicting lifestyles and emergence of pathogens.</title>
        <authorList>
            <person name="Haridas S."/>
            <person name="Albert R."/>
            <person name="Binder M."/>
            <person name="Bloem J."/>
            <person name="Labutti K."/>
            <person name="Salamov A."/>
            <person name="Andreopoulos B."/>
            <person name="Baker S."/>
            <person name="Barry K."/>
            <person name="Bills G."/>
            <person name="Bluhm B."/>
            <person name="Cannon C."/>
            <person name="Castanera R."/>
            <person name="Culley D."/>
            <person name="Daum C."/>
            <person name="Ezra D."/>
            <person name="Gonzalez J."/>
            <person name="Henrissat B."/>
            <person name="Kuo A."/>
            <person name="Liang C."/>
            <person name="Lipzen A."/>
            <person name="Lutzoni F."/>
            <person name="Magnuson J."/>
            <person name="Mondo S."/>
            <person name="Nolan M."/>
            <person name="Ohm R."/>
            <person name="Pangilinan J."/>
            <person name="Park H.-J."/>
            <person name="Ramirez L."/>
            <person name="Alfaro M."/>
            <person name="Sun H."/>
            <person name="Tritt A."/>
            <person name="Yoshinaga Y."/>
            <person name="Zwiers L.-H."/>
            <person name="Turgeon B."/>
            <person name="Goodwin S."/>
            <person name="Spatafora J."/>
            <person name="Crous P."/>
            <person name="Grigoriev I."/>
        </authorList>
    </citation>
    <scope>NUCLEOTIDE SEQUENCE</scope>
    <source>
        <strain evidence="2">CBS 122368</strain>
    </source>
</reference>
<dbReference type="PANTHER" id="PTHR45694:SF5">
    <property type="entry name" value="GLUTAREDOXIN 2"/>
    <property type="match status" value="1"/>
</dbReference>
<dbReference type="CDD" id="cd03419">
    <property type="entry name" value="GRX_GRXh_1_2_like"/>
    <property type="match status" value="1"/>
</dbReference>
<dbReference type="GO" id="GO:0005801">
    <property type="term" value="C:cis-Golgi network"/>
    <property type="evidence" value="ECO:0007669"/>
    <property type="project" value="TreeGrafter"/>
</dbReference>
<evidence type="ECO:0000259" key="1">
    <source>
        <dbReference type="Pfam" id="PF00462"/>
    </source>
</evidence>
<dbReference type="GO" id="GO:0005796">
    <property type="term" value="C:Golgi lumen"/>
    <property type="evidence" value="ECO:0007669"/>
    <property type="project" value="TreeGrafter"/>
</dbReference>
<name>A0A6A6IF92_9PLEO</name>
<dbReference type="PROSITE" id="PS51354">
    <property type="entry name" value="GLUTAREDOXIN_2"/>
    <property type="match status" value="1"/>
</dbReference>
<dbReference type="InterPro" id="IPR002109">
    <property type="entry name" value="Glutaredoxin"/>
</dbReference>
<dbReference type="AlphaFoldDB" id="A0A6A6IF92"/>
<sequence>MPSQRRMRVFGLLVVLTVVITLYMTRSARQTRNSDFYLRTQEALQSREYQEAAKQRDEADVHSRLKAAEEAAKKSADEKGQKFFDSVGSGGSGVEKPIGGRYLMKEQDGDEKKVVQGVATVGGRPRDKVANKEPESDEDHEVEVELNAILKKSPIIIFSKTYCPHSKKAKHILLDKYRIVPAPYVVELDEHPLGLKLQEKLADSTGRKTVPNILILGRSIGGGDQIQELDETDKLIDTVKSMASARVIEAERRRIQSEMRRRRV</sequence>
<dbReference type="InterPro" id="IPR014025">
    <property type="entry name" value="Glutaredoxin_subgr"/>
</dbReference>
<dbReference type="GO" id="GO:0034599">
    <property type="term" value="P:cellular response to oxidative stress"/>
    <property type="evidence" value="ECO:0007669"/>
    <property type="project" value="TreeGrafter"/>
</dbReference>
<dbReference type="GeneID" id="54575205"/>
<organism evidence="2 3">
    <name type="scientific">Trematosphaeria pertusa</name>
    <dbReference type="NCBI Taxonomy" id="390896"/>
    <lineage>
        <taxon>Eukaryota</taxon>
        <taxon>Fungi</taxon>
        <taxon>Dikarya</taxon>
        <taxon>Ascomycota</taxon>
        <taxon>Pezizomycotina</taxon>
        <taxon>Dothideomycetes</taxon>
        <taxon>Pleosporomycetidae</taxon>
        <taxon>Pleosporales</taxon>
        <taxon>Massarineae</taxon>
        <taxon>Trematosphaeriaceae</taxon>
        <taxon>Trematosphaeria</taxon>
    </lineage>
</organism>
<evidence type="ECO:0000313" key="2">
    <source>
        <dbReference type="EMBL" id="KAF2248867.1"/>
    </source>
</evidence>
<gene>
    <name evidence="2" type="ORF">BU26DRAFT_308016</name>
</gene>
<proteinExistence type="predicted"/>